<proteinExistence type="predicted"/>
<name>A0A9Q1CBL7_HOLLE</name>
<protein>
    <submittedName>
        <fullName evidence="1">Uncharacterized protein</fullName>
    </submittedName>
</protein>
<dbReference type="AlphaFoldDB" id="A0A9Q1CBL7"/>
<dbReference type="OrthoDB" id="428774at2759"/>
<evidence type="ECO:0000313" key="1">
    <source>
        <dbReference type="EMBL" id="KAJ8041965.1"/>
    </source>
</evidence>
<dbReference type="Proteomes" id="UP001152320">
    <property type="component" value="Chromosome 5"/>
</dbReference>
<organism evidence="1 2">
    <name type="scientific">Holothuria leucospilota</name>
    <name type="common">Black long sea cucumber</name>
    <name type="synonym">Mertensiothuria leucospilota</name>
    <dbReference type="NCBI Taxonomy" id="206669"/>
    <lineage>
        <taxon>Eukaryota</taxon>
        <taxon>Metazoa</taxon>
        <taxon>Echinodermata</taxon>
        <taxon>Eleutherozoa</taxon>
        <taxon>Echinozoa</taxon>
        <taxon>Holothuroidea</taxon>
        <taxon>Aspidochirotacea</taxon>
        <taxon>Aspidochirotida</taxon>
        <taxon>Holothuriidae</taxon>
        <taxon>Holothuria</taxon>
    </lineage>
</organism>
<accession>A0A9Q1CBL7</accession>
<dbReference type="EMBL" id="JAIZAY010000005">
    <property type="protein sequence ID" value="KAJ8041965.1"/>
    <property type="molecule type" value="Genomic_DNA"/>
</dbReference>
<comment type="caution">
    <text evidence="1">The sequence shown here is derived from an EMBL/GenBank/DDBJ whole genome shotgun (WGS) entry which is preliminary data.</text>
</comment>
<sequence>MADSSSSKSKQESFIATFKNVARLTADDFLKVWEHYDADGYHVWSHQGAFVVL</sequence>
<evidence type="ECO:0000313" key="2">
    <source>
        <dbReference type="Proteomes" id="UP001152320"/>
    </source>
</evidence>
<gene>
    <name evidence="1" type="ORF">HOLleu_12914</name>
</gene>
<reference evidence="1" key="1">
    <citation type="submission" date="2021-10" db="EMBL/GenBank/DDBJ databases">
        <title>Tropical sea cucumber genome reveals ecological adaptation and Cuvierian tubules defense mechanism.</title>
        <authorList>
            <person name="Chen T."/>
        </authorList>
    </citation>
    <scope>NUCLEOTIDE SEQUENCE</scope>
    <source>
        <strain evidence="1">Nanhai2018</strain>
        <tissue evidence="1">Muscle</tissue>
    </source>
</reference>
<keyword evidence="2" id="KW-1185">Reference proteome</keyword>